<gene>
    <name evidence="2" type="ORF">CCH79_00016562</name>
</gene>
<proteinExistence type="predicted"/>
<feature type="domain" description="Sleeping Beauty transposase HTH" evidence="1">
    <location>
        <begin position="46"/>
        <end position="97"/>
    </location>
</feature>
<dbReference type="EMBL" id="NHOQ01002041">
    <property type="protein sequence ID" value="PWA19949.1"/>
    <property type="molecule type" value="Genomic_DNA"/>
</dbReference>
<dbReference type="InterPro" id="IPR036397">
    <property type="entry name" value="RNaseH_sf"/>
</dbReference>
<dbReference type="GO" id="GO:0003676">
    <property type="term" value="F:nucleic acid binding"/>
    <property type="evidence" value="ECO:0007669"/>
    <property type="project" value="InterPro"/>
</dbReference>
<evidence type="ECO:0000259" key="1">
    <source>
        <dbReference type="Pfam" id="PF25787"/>
    </source>
</evidence>
<keyword evidence="3" id="KW-1185">Reference proteome</keyword>
<dbReference type="Gene3D" id="1.10.10.10">
    <property type="entry name" value="Winged helix-like DNA-binding domain superfamily/Winged helix DNA-binding domain"/>
    <property type="match status" value="1"/>
</dbReference>
<dbReference type="Pfam" id="PF25787">
    <property type="entry name" value="HTH_SB"/>
    <property type="match status" value="1"/>
</dbReference>
<name>A0A315V974_GAMAF</name>
<evidence type="ECO:0000313" key="3">
    <source>
        <dbReference type="Proteomes" id="UP000250572"/>
    </source>
</evidence>
<dbReference type="InterPro" id="IPR057667">
    <property type="entry name" value="HTH_SB"/>
</dbReference>
<accession>A0A315V974</accession>
<reference evidence="2 3" key="1">
    <citation type="journal article" date="2018" name="G3 (Bethesda)">
        <title>A High-Quality Reference Genome for the Invasive Mosquitofish Gambusia affinis Using a Chicago Library.</title>
        <authorList>
            <person name="Hoffberg S.L."/>
            <person name="Troendle N.J."/>
            <person name="Glenn T.C."/>
            <person name="Mahmud O."/>
            <person name="Louha S."/>
            <person name="Chalopin D."/>
            <person name="Bennetzen J.L."/>
            <person name="Mauricio R."/>
        </authorList>
    </citation>
    <scope>NUCLEOTIDE SEQUENCE [LARGE SCALE GENOMIC DNA]</scope>
    <source>
        <strain evidence="2">NE01/NJP1002.9</strain>
        <tissue evidence="2">Muscle</tissue>
    </source>
</reference>
<organism evidence="2 3">
    <name type="scientific">Gambusia affinis</name>
    <name type="common">Western mosquitofish</name>
    <name type="synonym">Heterandria affinis</name>
    <dbReference type="NCBI Taxonomy" id="33528"/>
    <lineage>
        <taxon>Eukaryota</taxon>
        <taxon>Metazoa</taxon>
        <taxon>Chordata</taxon>
        <taxon>Craniata</taxon>
        <taxon>Vertebrata</taxon>
        <taxon>Euteleostomi</taxon>
        <taxon>Actinopterygii</taxon>
        <taxon>Neopterygii</taxon>
        <taxon>Teleostei</taxon>
        <taxon>Neoteleostei</taxon>
        <taxon>Acanthomorphata</taxon>
        <taxon>Ovalentaria</taxon>
        <taxon>Atherinomorphae</taxon>
        <taxon>Cyprinodontiformes</taxon>
        <taxon>Poeciliidae</taxon>
        <taxon>Poeciliinae</taxon>
        <taxon>Gambusia</taxon>
    </lineage>
</organism>
<comment type="caution">
    <text evidence="2">The sequence shown here is derived from an EMBL/GenBank/DDBJ whole genome shotgun (WGS) entry which is preliminary data.</text>
</comment>
<sequence>MQTGLSCFKGQKILVGQLVCDHVPNRHLQKKTTCQQTQGHSNISTMGKTKELSKDVRGRIVDLHKAGMGYIAISKKLDEKVTVAGAIIWKWKKYNITVNRPKPGAHGVGPQPPKKKNIGNTLRGNGLKSCSASKAPLLKKAHVQPRLRFASESLICSLMSILMTLRETPREKMHWSDETKIELSGCNSTWEKNTEYGPKNTIPTFKHGGGSIMFLRAQANFPSPKMNRAIYRKTLGDNLVAYTRH</sequence>
<evidence type="ECO:0000313" key="2">
    <source>
        <dbReference type="EMBL" id="PWA19949.1"/>
    </source>
</evidence>
<dbReference type="AlphaFoldDB" id="A0A315V974"/>
<dbReference type="InterPro" id="IPR036388">
    <property type="entry name" value="WH-like_DNA-bd_sf"/>
</dbReference>
<dbReference type="Gene3D" id="3.30.420.10">
    <property type="entry name" value="Ribonuclease H-like superfamily/Ribonuclease H"/>
    <property type="match status" value="1"/>
</dbReference>
<protein>
    <recommendedName>
        <fullName evidence="1">Sleeping Beauty transposase HTH domain-containing protein</fullName>
    </recommendedName>
</protein>
<dbReference type="Proteomes" id="UP000250572">
    <property type="component" value="Unassembled WGS sequence"/>
</dbReference>